<keyword evidence="2" id="KW-0812">Transmembrane</keyword>
<organism evidence="3 4">
    <name type="scientific">Cuscuta campestris</name>
    <dbReference type="NCBI Taxonomy" id="132261"/>
    <lineage>
        <taxon>Eukaryota</taxon>
        <taxon>Viridiplantae</taxon>
        <taxon>Streptophyta</taxon>
        <taxon>Embryophyta</taxon>
        <taxon>Tracheophyta</taxon>
        <taxon>Spermatophyta</taxon>
        <taxon>Magnoliopsida</taxon>
        <taxon>eudicotyledons</taxon>
        <taxon>Gunneridae</taxon>
        <taxon>Pentapetalae</taxon>
        <taxon>asterids</taxon>
        <taxon>lamiids</taxon>
        <taxon>Solanales</taxon>
        <taxon>Convolvulaceae</taxon>
        <taxon>Cuscuteae</taxon>
        <taxon>Cuscuta</taxon>
        <taxon>Cuscuta subgen. Grammica</taxon>
        <taxon>Cuscuta sect. Cleistogrammica</taxon>
    </lineage>
</organism>
<name>A0A484MSF5_9ASTE</name>
<dbReference type="PANTHER" id="PTHR11206">
    <property type="entry name" value="MULTIDRUG RESISTANCE PROTEIN"/>
    <property type="match status" value="1"/>
</dbReference>
<feature type="transmembrane region" description="Helical" evidence="2">
    <location>
        <begin position="44"/>
        <end position="63"/>
    </location>
</feature>
<accession>A0A484MSF5</accession>
<feature type="transmembrane region" description="Helical" evidence="2">
    <location>
        <begin position="117"/>
        <end position="137"/>
    </location>
</feature>
<dbReference type="AlphaFoldDB" id="A0A484MSF5"/>
<proteinExistence type="inferred from homology"/>
<dbReference type="Proteomes" id="UP000595140">
    <property type="component" value="Unassembled WGS sequence"/>
</dbReference>
<reference evidence="3 4" key="1">
    <citation type="submission" date="2018-04" db="EMBL/GenBank/DDBJ databases">
        <authorList>
            <person name="Vogel A."/>
        </authorList>
    </citation>
    <scope>NUCLEOTIDE SEQUENCE [LARGE SCALE GENOMIC DNA]</scope>
</reference>
<comment type="similarity">
    <text evidence="1">Belongs to the multi antimicrobial extrusion (MATE) (TC 2.A.66.1) family.</text>
</comment>
<protein>
    <recommendedName>
        <fullName evidence="5">Polysaccharide biosynthesis protein C-terminal domain-containing protein</fullName>
    </recommendedName>
</protein>
<evidence type="ECO:0000256" key="1">
    <source>
        <dbReference type="ARBA" id="ARBA00010199"/>
    </source>
</evidence>
<dbReference type="GO" id="GO:0016020">
    <property type="term" value="C:membrane"/>
    <property type="evidence" value="ECO:0007669"/>
    <property type="project" value="InterPro"/>
</dbReference>
<evidence type="ECO:0000313" key="3">
    <source>
        <dbReference type="EMBL" id="VFQ91467.1"/>
    </source>
</evidence>
<feature type="transmembrane region" description="Helical" evidence="2">
    <location>
        <begin position="83"/>
        <end position="105"/>
    </location>
</feature>
<dbReference type="EMBL" id="OOIL02004368">
    <property type="protein sequence ID" value="VFQ91467.1"/>
    <property type="molecule type" value="Genomic_DNA"/>
</dbReference>
<dbReference type="Pfam" id="PF01554">
    <property type="entry name" value="MatE"/>
    <property type="match status" value="1"/>
</dbReference>
<feature type="transmembrane region" description="Helical" evidence="2">
    <location>
        <begin position="143"/>
        <end position="164"/>
    </location>
</feature>
<gene>
    <name evidence="3" type="ORF">CCAM_LOCUS33243</name>
</gene>
<keyword evidence="2" id="KW-1133">Transmembrane helix</keyword>
<evidence type="ECO:0008006" key="5">
    <source>
        <dbReference type="Google" id="ProtNLM"/>
    </source>
</evidence>
<dbReference type="GO" id="GO:0042910">
    <property type="term" value="F:xenobiotic transmembrane transporter activity"/>
    <property type="evidence" value="ECO:0007669"/>
    <property type="project" value="InterPro"/>
</dbReference>
<keyword evidence="2" id="KW-0472">Membrane</keyword>
<keyword evidence="4" id="KW-1185">Reference proteome</keyword>
<sequence length="198" mass="21130">MSICLNTSSLVWMLPFGLSAAISTRVSNELGANQPNAAKLATRVVMFMALAQGILVAACMISLRNLWGHVYSNEKDVISHVAAMMPLLAVASFLDGIQSVFSGIARGSGWQKIGTMINLGSYYIIGVPCAVVLGFVVHLKSKGLWIGVISAFALQVLSFLIFTVRTNWEQEASKAGIRVQTQSVVVGGNNDVITESPV</sequence>
<dbReference type="OrthoDB" id="1305555at2759"/>
<evidence type="ECO:0000313" key="4">
    <source>
        <dbReference type="Proteomes" id="UP000595140"/>
    </source>
</evidence>
<evidence type="ECO:0000256" key="2">
    <source>
        <dbReference type="SAM" id="Phobius"/>
    </source>
</evidence>
<dbReference type="GO" id="GO:0015297">
    <property type="term" value="F:antiporter activity"/>
    <property type="evidence" value="ECO:0007669"/>
    <property type="project" value="InterPro"/>
</dbReference>
<dbReference type="InterPro" id="IPR002528">
    <property type="entry name" value="MATE_fam"/>
</dbReference>